<proteinExistence type="inferred from homology"/>
<keyword evidence="13" id="KW-1185">Reference proteome</keyword>
<dbReference type="GO" id="GO:0005737">
    <property type="term" value="C:cytoplasm"/>
    <property type="evidence" value="ECO:0007669"/>
    <property type="project" value="UniProtKB-SubCell"/>
</dbReference>
<evidence type="ECO:0000256" key="6">
    <source>
        <dbReference type="ARBA" id="ARBA00022723"/>
    </source>
</evidence>
<comment type="subcellular location">
    <subcellularLocation>
        <location evidence="10">Cytoplasm</location>
    </subcellularLocation>
</comment>
<dbReference type="PANTHER" id="PTHR13932:SF5">
    <property type="entry name" value="RADICAL S-ADENOSYL METHIONINE DOMAIN-CONTAINING PROTEIN 1, MITOCHONDRIAL"/>
    <property type="match status" value="1"/>
</dbReference>
<evidence type="ECO:0000256" key="1">
    <source>
        <dbReference type="ARBA" id="ARBA00001966"/>
    </source>
</evidence>
<feature type="domain" description="Radical SAM core" evidence="11">
    <location>
        <begin position="1"/>
        <end position="230"/>
    </location>
</feature>
<evidence type="ECO:0000313" key="13">
    <source>
        <dbReference type="Proteomes" id="UP000678679"/>
    </source>
</evidence>
<reference evidence="12 13" key="1">
    <citation type="submission" date="2021-05" db="EMBL/GenBank/DDBJ databases">
        <title>Comparative genomic studies on the polysaccharide-degrading batcterial strains of the Flammeovirga genus.</title>
        <authorList>
            <person name="Zewei F."/>
            <person name="Zheng Z."/>
            <person name="Yu L."/>
            <person name="Ruyue G."/>
            <person name="Yanhong M."/>
            <person name="Yuanyuan C."/>
            <person name="Jingyan G."/>
            <person name="Wenjun H."/>
        </authorList>
    </citation>
    <scope>NUCLEOTIDE SEQUENCE [LARGE SCALE GENOMIC DNA]</scope>
    <source>
        <strain evidence="12 13">NBRC:100898</strain>
    </source>
</reference>
<keyword evidence="7 10" id="KW-0408">Iron</keyword>
<dbReference type="KEGG" id="fya:KMW28_13670"/>
<evidence type="ECO:0000256" key="10">
    <source>
        <dbReference type="RuleBase" id="RU364116"/>
    </source>
</evidence>
<dbReference type="Pfam" id="PF04055">
    <property type="entry name" value="Radical_SAM"/>
    <property type="match status" value="1"/>
</dbReference>
<dbReference type="GO" id="GO:0004109">
    <property type="term" value="F:coproporphyrinogen oxidase activity"/>
    <property type="evidence" value="ECO:0007669"/>
    <property type="project" value="InterPro"/>
</dbReference>
<dbReference type="GO" id="GO:0051539">
    <property type="term" value="F:4 iron, 4 sulfur cluster binding"/>
    <property type="evidence" value="ECO:0007669"/>
    <property type="project" value="UniProtKB-UniRule"/>
</dbReference>
<dbReference type="PANTHER" id="PTHR13932">
    <property type="entry name" value="COPROPORPHYRINIGEN III OXIDASE"/>
    <property type="match status" value="1"/>
</dbReference>
<dbReference type="Proteomes" id="UP000678679">
    <property type="component" value="Chromosome 1"/>
</dbReference>
<dbReference type="InterPro" id="IPR058240">
    <property type="entry name" value="rSAM_sf"/>
</dbReference>
<name>A0AAX1MZL7_9BACT</name>
<dbReference type="AlphaFoldDB" id="A0AAX1MZL7"/>
<dbReference type="GO" id="GO:0006779">
    <property type="term" value="P:porphyrin-containing compound biosynthetic process"/>
    <property type="evidence" value="ECO:0007669"/>
    <property type="project" value="InterPro"/>
</dbReference>
<keyword evidence="8 10" id="KW-0411">Iron-sulfur</keyword>
<keyword evidence="5 10" id="KW-0949">S-adenosyl-L-methionine</keyword>
<dbReference type="SUPFAM" id="SSF102114">
    <property type="entry name" value="Radical SAM enzymes"/>
    <property type="match status" value="1"/>
</dbReference>
<dbReference type="InterPro" id="IPR034505">
    <property type="entry name" value="Coproporphyrinogen-III_oxidase"/>
</dbReference>
<dbReference type="InterPro" id="IPR013785">
    <property type="entry name" value="Aldolase_TIM"/>
</dbReference>
<keyword evidence="4 10" id="KW-0349">Heme</keyword>
<evidence type="ECO:0000256" key="9">
    <source>
        <dbReference type="ARBA" id="ARBA00023186"/>
    </source>
</evidence>
<dbReference type="InterPro" id="IPR004559">
    <property type="entry name" value="HemW-like"/>
</dbReference>
<dbReference type="GO" id="GO:0046872">
    <property type="term" value="F:metal ion binding"/>
    <property type="evidence" value="ECO:0007669"/>
    <property type="project" value="UniProtKB-UniRule"/>
</dbReference>
<keyword evidence="6 10" id="KW-0479">Metal-binding</keyword>
<dbReference type="SFLD" id="SFLDF00288">
    <property type="entry name" value="HemN-like__clustered_with_nucl"/>
    <property type="match status" value="1"/>
</dbReference>
<dbReference type="InterPro" id="IPR007197">
    <property type="entry name" value="rSAM"/>
</dbReference>
<dbReference type="EMBL" id="CP076132">
    <property type="protein sequence ID" value="QWG00700.1"/>
    <property type="molecule type" value="Genomic_DNA"/>
</dbReference>
<evidence type="ECO:0000256" key="7">
    <source>
        <dbReference type="ARBA" id="ARBA00023004"/>
    </source>
</evidence>
<dbReference type="NCBIfam" id="TIGR00539">
    <property type="entry name" value="hemN_rel"/>
    <property type="match status" value="1"/>
</dbReference>
<keyword evidence="9 10" id="KW-0143">Chaperone</keyword>
<dbReference type="SMART" id="SM00729">
    <property type="entry name" value="Elp3"/>
    <property type="match status" value="1"/>
</dbReference>
<keyword evidence="10" id="KW-0963">Cytoplasm</keyword>
<evidence type="ECO:0000256" key="2">
    <source>
        <dbReference type="ARBA" id="ARBA00006100"/>
    </source>
</evidence>
<dbReference type="PROSITE" id="PS51918">
    <property type="entry name" value="RADICAL_SAM"/>
    <property type="match status" value="1"/>
</dbReference>
<evidence type="ECO:0000256" key="3">
    <source>
        <dbReference type="ARBA" id="ARBA00017228"/>
    </source>
</evidence>
<protein>
    <recommendedName>
        <fullName evidence="3 10">Heme chaperone HemW</fullName>
    </recommendedName>
</protein>
<comment type="similarity">
    <text evidence="2">Belongs to the anaerobic coproporphyrinogen-III oxidase family. HemW subfamily.</text>
</comment>
<evidence type="ECO:0000259" key="11">
    <source>
        <dbReference type="PROSITE" id="PS51918"/>
    </source>
</evidence>
<evidence type="ECO:0000256" key="8">
    <source>
        <dbReference type="ARBA" id="ARBA00023014"/>
    </source>
</evidence>
<keyword evidence="10" id="KW-0004">4Fe-4S</keyword>
<dbReference type="RefSeq" id="WP_169666220.1">
    <property type="nucleotide sequence ID" value="NZ_CP076132.1"/>
</dbReference>
<evidence type="ECO:0000256" key="5">
    <source>
        <dbReference type="ARBA" id="ARBA00022691"/>
    </source>
</evidence>
<dbReference type="SFLD" id="SFLDF00562">
    <property type="entry name" value="HemN-like__clustered_with_heat"/>
    <property type="match status" value="1"/>
</dbReference>
<sequence length="375" mass="43000">MSGIYFHIPFCKQACHYCDFHFSTSLKLKNDVVKGMLWELDKQKEYINENIETIYFGGGTPSILSIDELSVLLDKVHNNFNTSGVKEVTLEANPDDITKEKLAFWKKLGITRLSIGLQSFYGPHLELMNRAHNAEESLNAVKMAQDAGFNNLTIDLIYGIPYQDHSVWYKDLETALSLNVPHISSYCLTVEEKTALGAWTKKGKFKPAEDEYAAEQFEHLVKTLSQNGYDHYEISNFAKPGFYSQHNSAYWKGKPYLGIGPGAHSFNGSDSRQYNVSNNAKYVKSIVQQNTLMFDKEMLTRADGINEYILTTLRTIWGCDLQFLLDNYQFDLLKEMKEEVDRFYASDWIKVKNNHLMLTEKGKLFADKISSELFV</sequence>
<dbReference type="SFLD" id="SFLDS00029">
    <property type="entry name" value="Radical_SAM"/>
    <property type="match status" value="1"/>
</dbReference>
<dbReference type="InterPro" id="IPR006638">
    <property type="entry name" value="Elp3/MiaA/NifB-like_rSAM"/>
</dbReference>
<comment type="cofactor">
    <cofactor evidence="1">
        <name>[4Fe-4S] cluster</name>
        <dbReference type="ChEBI" id="CHEBI:49883"/>
    </cofactor>
</comment>
<dbReference type="SFLD" id="SFLDG01065">
    <property type="entry name" value="anaerobic_coproporphyrinogen-I"/>
    <property type="match status" value="1"/>
</dbReference>
<evidence type="ECO:0000256" key="4">
    <source>
        <dbReference type="ARBA" id="ARBA00022617"/>
    </source>
</evidence>
<dbReference type="Gene3D" id="3.20.20.70">
    <property type="entry name" value="Aldolase class I"/>
    <property type="match status" value="1"/>
</dbReference>
<comment type="function">
    <text evidence="10">Probably acts as a heme chaperone, transferring heme to an unknown acceptor. Binds one molecule of heme per monomer, possibly covalently. Binds 1 [4Fe-4S] cluster. The cluster is coordinated with 3 cysteines and an exchangeable S-adenosyl-L-methionine.</text>
</comment>
<accession>A0AAX1MZL7</accession>
<organism evidence="12 13">
    <name type="scientific">Flammeovirga yaeyamensis</name>
    <dbReference type="NCBI Taxonomy" id="367791"/>
    <lineage>
        <taxon>Bacteria</taxon>
        <taxon>Pseudomonadati</taxon>
        <taxon>Bacteroidota</taxon>
        <taxon>Cytophagia</taxon>
        <taxon>Cytophagales</taxon>
        <taxon>Flammeovirgaceae</taxon>
        <taxon>Flammeovirga</taxon>
    </lineage>
</organism>
<evidence type="ECO:0000313" key="12">
    <source>
        <dbReference type="EMBL" id="QWG00700.1"/>
    </source>
</evidence>
<gene>
    <name evidence="12" type="primary">hemW</name>
    <name evidence="12" type="ORF">KMW28_13670</name>
</gene>